<feature type="compositionally biased region" description="Low complexity" evidence="1">
    <location>
        <begin position="83"/>
        <end position="94"/>
    </location>
</feature>
<sequence>RPGPGRGSPSHRGLPVAGADPLAGLPARSGPDGGRPTWLYTRSVHRASAGAVHGQHQHLLSPAGRVEPADPDLSPSGDVSSILPDLAAADLLRPPQQPAGPDHRPPPSAEYCPAGRPGPDGDVRTAAAGADPDPS</sequence>
<proteinExistence type="predicted"/>
<evidence type="ECO:0000313" key="2">
    <source>
        <dbReference type="EMBL" id="KAF9882516.1"/>
    </source>
</evidence>
<evidence type="ECO:0000313" key="3">
    <source>
        <dbReference type="Proteomes" id="UP001194746"/>
    </source>
</evidence>
<dbReference type="Proteomes" id="UP001194746">
    <property type="component" value="Unassembled WGS sequence"/>
</dbReference>
<accession>A0AAD4C9P8</accession>
<gene>
    <name evidence="2" type="ORF">FE257_008389</name>
</gene>
<dbReference type="EMBL" id="VCAU01000437">
    <property type="protein sequence ID" value="KAF9882516.1"/>
    <property type="molecule type" value="Genomic_DNA"/>
</dbReference>
<feature type="region of interest" description="Disordered" evidence="1">
    <location>
        <begin position="1"/>
        <end position="135"/>
    </location>
</feature>
<feature type="non-terminal residue" evidence="2">
    <location>
        <position position="135"/>
    </location>
</feature>
<reference evidence="2" key="1">
    <citation type="journal article" date="2019" name="Beilstein J. Org. Chem.">
        <title>Nanangenines: drimane sesquiterpenoids as the dominant metabolite cohort of a novel Australian fungus, Aspergillus nanangensis.</title>
        <authorList>
            <person name="Lacey H.J."/>
            <person name="Gilchrist C.L.M."/>
            <person name="Crombie A."/>
            <person name="Kalaitzis J.A."/>
            <person name="Vuong D."/>
            <person name="Rutledge P.J."/>
            <person name="Turner P."/>
            <person name="Pitt J.I."/>
            <person name="Lacey E."/>
            <person name="Chooi Y.H."/>
            <person name="Piggott A.M."/>
        </authorList>
    </citation>
    <scope>NUCLEOTIDE SEQUENCE</scope>
    <source>
        <strain evidence="2">MST-FP2251</strain>
    </source>
</reference>
<protein>
    <submittedName>
        <fullName evidence="2">Uncharacterized protein</fullName>
    </submittedName>
</protein>
<feature type="non-terminal residue" evidence="2">
    <location>
        <position position="1"/>
    </location>
</feature>
<reference evidence="2" key="2">
    <citation type="submission" date="2020-02" db="EMBL/GenBank/DDBJ databases">
        <authorList>
            <person name="Gilchrist C.L.M."/>
            <person name="Chooi Y.-H."/>
        </authorList>
    </citation>
    <scope>NUCLEOTIDE SEQUENCE</scope>
    <source>
        <strain evidence="2">MST-FP2251</strain>
    </source>
</reference>
<evidence type="ECO:0000256" key="1">
    <source>
        <dbReference type="SAM" id="MobiDB-lite"/>
    </source>
</evidence>
<keyword evidence="3" id="KW-1185">Reference proteome</keyword>
<organism evidence="2 3">
    <name type="scientific">Aspergillus nanangensis</name>
    <dbReference type="NCBI Taxonomy" id="2582783"/>
    <lineage>
        <taxon>Eukaryota</taxon>
        <taxon>Fungi</taxon>
        <taxon>Dikarya</taxon>
        <taxon>Ascomycota</taxon>
        <taxon>Pezizomycotina</taxon>
        <taxon>Eurotiomycetes</taxon>
        <taxon>Eurotiomycetidae</taxon>
        <taxon>Eurotiales</taxon>
        <taxon>Aspergillaceae</taxon>
        <taxon>Aspergillus</taxon>
        <taxon>Aspergillus subgen. Circumdati</taxon>
    </lineage>
</organism>
<comment type="caution">
    <text evidence="2">The sequence shown here is derived from an EMBL/GenBank/DDBJ whole genome shotgun (WGS) entry which is preliminary data.</text>
</comment>
<dbReference type="AlphaFoldDB" id="A0AAD4C9P8"/>
<name>A0AAD4C9P8_ASPNN</name>